<feature type="region of interest" description="Disordered" evidence="16">
    <location>
        <begin position="1"/>
        <end position="38"/>
    </location>
</feature>
<dbReference type="InterPro" id="IPR006121">
    <property type="entry name" value="HMA_dom"/>
</dbReference>
<evidence type="ECO:0000256" key="1">
    <source>
        <dbReference type="ARBA" id="ARBA00004651"/>
    </source>
</evidence>
<dbReference type="SUPFAM" id="SSF81665">
    <property type="entry name" value="Calcium ATPase, transmembrane domain M"/>
    <property type="match status" value="1"/>
</dbReference>
<evidence type="ECO:0000256" key="6">
    <source>
        <dbReference type="ARBA" id="ARBA00022692"/>
    </source>
</evidence>
<evidence type="ECO:0000256" key="13">
    <source>
        <dbReference type="ARBA" id="ARBA00023065"/>
    </source>
</evidence>
<dbReference type="GO" id="GO:0055070">
    <property type="term" value="P:copper ion homeostasis"/>
    <property type="evidence" value="ECO:0007669"/>
    <property type="project" value="TreeGrafter"/>
</dbReference>
<dbReference type="InterPro" id="IPR027256">
    <property type="entry name" value="P-typ_ATPase_IB"/>
</dbReference>
<evidence type="ECO:0000256" key="14">
    <source>
        <dbReference type="ARBA" id="ARBA00023136"/>
    </source>
</evidence>
<evidence type="ECO:0000256" key="7">
    <source>
        <dbReference type="ARBA" id="ARBA00022723"/>
    </source>
</evidence>
<dbReference type="Gene3D" id="2.70.150.10">
    <property type="entry name" value="Calcium-transporting ATPase, cytoplasmic transduction domain A"/>
    <property type="match status" value="1"/>
</dbReference>
<dbReference type="GO" id="GO:0016887">
    <property type="term" value="F:ATP hydrolysis activity"/>
    <property type="evidence" value="ECO:0007669"/>
    <property type="project" value="InterPro"/>
</dbReference>
<dbReference type="InterPro" id="IPR001757">
    <property type="entry name" value="P_typ_ATPase"/>
</dbReference>
<dbReference type="EMBL" id="QXDF01000002">
    <property type="protein sequence ID" value="RIA47805.1"/>
    <property type="molecule type" value="Genomic_DNA"/>
</dbReference>
<dbReference type="Pfam" id="PF00702">
    <property type="entry name" value="Hydrolase"/>
    <property type="match status" value="1"/>
</dbReference>
<organism evidence="18 19">
    <name type="scientific">Dichotomicrobium thermohalophilum</name>
    <dbReference type="NCBI Taxonomy" id="933063"/>
    <lineage>
        <taxon>Bacteria</taxon>
        <taxon>Pseudomonadati</taxon>
        <taxon>Pseudomonadota</taxon>
        <taxon>Alphaproteobacteria</taxon>
        <taxon>Hyphomicrobiales</taxon>
        <taxon>Hyphomicrobiaceae</taxon>
        <taxon>Dichotomicrobium</taxon>
    </lineage>
</organism>
<evidence type="ECO:0000256" key="10">
    <source>
        <dbReference type="ARBA" id="ARBA00022842"/>
    </source>
</evidence>
<feature type="transmembrane region" description="Helical" evidence="15">
    <location>
        <begin position="217"/>
        <end position="235"/>
    </location>
</feature>
<dbReference type="InterPro" id="IPR008250">
    <property type="entry name" value="ATPase_P-typ_transduc_dom_A_sf"/>
</dbReference>
<protein>
    <submittedName>
        <fullName evidence="18">Cu2+-exporting ATPase</fullName>
    </submittedName>
</protein>
<dbReference type="CDD" id="cd00371">
    <property type="entry name" value="HMA"/>
    <property type="match status" value="1"/>
</dbReference>
<dbReference type="SUPFAM" id="SSF81653">
    <property type="entry name" value="Calcium ATPase, transduction domain A"/>
    <property type="match status" value="1"/>
</dbReference>
<name>A0A397PKI1_9HYPH</name>
<dbReference type="NCBIfam" id="TIGR01494">
    <property type="entry name" value="ATPase_P-type"/>
    <property type="match status" value="1"/>
</dbReference>
<evidence type="ECO:0000256" key="8">
    <source>
        <dbReference type="ARBA" id="ARBA00022741"/>
    </source>
</evidence>
<keyword evidence="14 15" id="KW-0472">Membrane</keyword>
<feature type="transmembrane region" description="Helical" evidence="15">
    <location>
        <begin position="157"/>
        <end position="177"/>
    </location>
</feature>
<dbReference type="GO" id="GO:0005886">
    <property type="term" value="C:plasma membrane"/>
    <property type="evidence" value="ECO:0007669"/>
    <property type="project" value="UniProtKB-SubCell"/>
</dbReference>
<evidence type="ECO:0000313" key="18">
    <source>
        <dbReference type="EMBL" id="RIA47805.1"/>
    </source>
</evidence>
<evidence type="ECO:0000313" key="19">
    <source>
        <dbReference type="Proteomes" id="UP000266273"/>
    </source>
</evidence>
<dbReference type="PROSITE" id="PS00154">
    <property type="entry name" value="ATPASE_E1_E2"/>
    <property type="match status" value="1"/>
</dbReference>
<dbReference type="GO" id="GO:0043682">
    <property type="term" value="F:P-type divalent copper transporter activity"/>
    <property type="evidence" value="ECO:0007669"/>
    <property type="project" value="TreeGrafter"/>
</dbReference>
<evidence type="ECO:0000256" key="4">
    <source>
        <dbReference type="ARBA" id="ARBA00022475"/>
    </source>
</evidence>
<keyword evidence="5" id="KW-0597">Phosphoprotein</keyword>
<keyword evidence="3" id="KW-0813">Transport</keyword>
<keyword evidence="10" id="KW-0460">Magnesium</keyword>
<keyword evidence="7 15" id="KW-0479">Metal-binding</keyword>
<dbReference type="Pfam" id="PF00403">
    <property type="entry name" value="HMA"/>
    <property type="match status" value="1"/>
</dbReference>
<feature type="transmembrane region" description="Helical" evidence="15">
    <location>
        <begin position="373"/>
        <end position="395"/>
    </location>
</feature>
<dbReference type="RefSeq" id="WP_119062161.1">
    <property type="nucleotide sequence ID" value="NZ_QXDF01000002.1"/>
</dbReference>
<comment type="caution">
    <text evidence="18">The sequence shown here is derived from an EMBL/GenBank/DDBJ whole genome shotgun (WGS) entry which is preliminary data.</text>
</comment>
<dbReference type="NCBIfam" id="TIGR01512">
    <property type="entry name" value="ATPase-IB2_Cd"/>
    <property type="match status" value="1"/>
</dbReference>
<dbReference type="InterPro" id="IPR018303">
    <property type="entry name" value="ATPase_P-typ_P_site"/>
</dbReference>
<dbReference type="PANTHER" id="PTHR43520:SF5">
    <property type="entry name" value="CATION-TRANSPORTING P-TYPE ATPASE-RELATED"/>
    <property type="match status" value="1"/>
</dbReference>
<dbReference type="NCBIfam" id="TIGR01525">
    <property type="entry name" value="ATPase-IB_hvy"/>
    <property type="match status" value="1"/>
</dbReference>
<dbReference type="PROSITE" id="PS50846">
    <property type="entry name" value="HMA_2"/>
    <property type="match status" value="1"/>
</dbReference>
<evidence type="ECO:0000256" key="12">
    <source>
        <dbReference type="ARBA" id="ARBA00022989"/>
    </source>
</evidence>
<keyword evidence="12 15" id="KW-1133">Transmembrane helix</keyword>
<dbReference type="GO" id="GO:0005507">
    <property type="term" value="F:copper ion binding"/>
    <property type="evidence" value="ECO:0007669"/>
    <property type="project" value="TreeGrafter"/>
</dbReference>
<dbReference type="Gene3D" id="3.40.50.1000">
    <property type="entry name" value="HAD superfamily/HAD-like"/>
    <property type="match status" value="1"/>
</dbReference>
<evidence type="ECO:0000256" key="9">
    <source>
        <dbReference type="ARBA" id="ARBA00022840"/>
    </source>
</evidence>
<dbReference type="SUPFAM" id="SSF55008">
    <property type="entry name" value="HMA, heavy metal-associated domain"/>
    <property type="match status" value="1"/>
</dbReference>
<evidence type="ECO:0000256" key="16">
    <source>
        <dbReference type="SAM" id="MobiDB-lite"/>
    </source>
</evidence>
<dbReference type="InterPro" id="IPR023299">
    <property type="entry name" value="ATPase_P-typ_cyto_dom_N"/>
</dbReference>
<evidence type="ECO:0000259" key="17">
    <source>
        <dbReference type="PROSITE" id="PS50846"/>
    </source>
</evidence>
<feature type="domain" description="HMA" evidence="17">
    <location>
        <begin position="39"/>
        <end position="105"/>
    </location>
</feature>
<dbReference type="Pfam" id="PF00122">
    <property type="entry name" value="E1-E2_ATPase"/>
    <property type="match status" value="1"/>
</dbReference>
<dbReference type="AlphaFoldDB" id="A0A397PKI1"/>
<keyword evidence="6 15" id="KW-0812">Transmembrane</keyword>
<dbReference type="SUPFAM" id="SSF56784">
    <property type="entry name" value="HAD-like"/>
    <property type="match status" value="1"/>
</dbReference>
<dbReference type="PROSITE" id="PS01047">
    <property type="entry name" value="HMA_1"/>
    <property type="match status" value="1"/>
</dbReference>
<comment type="similarity">
    <text evidence="2 15">Belongs to the cation transport ATPase (P-type) (TC 3.A.3) family. Type IB subfamily.</text>
</comment>
<comment type="subcellular location">
    <subcellularLocation>
        <location evidence="1">Cell membrane</location>
        <topology evidence="1">Multi-pass membrane protein</topology>
    </subcellularLocation>
</comment>
<keyword evidence="13" id="KW-0406">Ion transport</keyword>
<dbReference type="Proteomes" id="UP000266273">
    <property type="component" value="Unassembled WGS sequence"/>
</dbReference>
<dbReference type="PRINTS" id="PR00119">
    <property type="entry name" value="CATATPASE"/>
</dbReference>
<reference evidence="18 19" key="1">
    <citation type="submission" date="2018-08" db="EMBL/GenBank/DDBJ databases">
        <title>Genomic Encyclopedia of Archaeal and Bacterial Type Strains, Phase II (KMG-II): from individual species to whole genera.</title>
        <authorList>
            <person name="Goeker M."/>
        </authorList>
    </citation>
    <scope>NUCLEOTIDE SEQUENCE [LARGE SCALE GENOMIC DNA]</scope>
    <source>
        <strain evidence="18 19">DSM 5002</strain>
    </source>
</reference>
<feature type="transmembrane region" description="Helical" evidence="15">
    <location>
        <begin position="189"/>
        <end position="211"/>
    </location>
</feature>
<keyword evidence="11" id="KW-1278">Translocase</keyword>
<dbReference type="Gene3D" id="3.30.70.100">
    <property type="match status" value="1"/>
</dbReference>
<evidence type="ECO:0000256" key="3">
    <source>
        <dbReference type="ARBA" id="ARBA00022448"/>
    </source>
</evidence>
<keyword evidence="19" id="KW-1185">Reference proteome</keyword>
<evidence type="ECO:0000256" key="11">
    <source>
        <dbReference type="ARBA" id="ARBA00022967"/>
    </source>
</evidence>
<feature type="transmembrane region" description="Helical" evidence="15">
    <location>
        <begin position="691"/>
        <end position="711"/>
    </location>
</feature>
<dbReference type="InterPro" id="IPR023214">
    <property type="entry name" value="HAD_sf"/>
</dbReference>
<gene>
    <name evidence="18" type="ORF">BXY53_2373</name>
</gene>
<dbReference type="GO" id="GO:0005524">
    <property type="term" value="F:ATP binding"/>
    <property type="evidence" value="ECO:0007669"/>
    <property type="project" value="UniProtKB-UniRule"/>
</dbReference>
<sequence length="748" mass="78105">MAEAGDLSAARPDTFAPGAAPQHTPTGPDRAHSGDSGEDTVTLTIENMHCGGCMTKVERVLAATPGVLDARANLTAKRVTATIDTARTSAPALTDVLGKAGFNAAELADDTRPARDDDQLLRAMAVAGFAAANVMLLSVSVWAGIASDMAPEVQSFFHWLSALIALPAILYAGQPFFISARDALKGGRLNMDVPISLAILLASSMSLYQTIRGTEQVYFDAAITLLFFLLIGRFLDQRMRRRAKGAAQNLMALQATNATVIGDGPPRQVSTRALAPGMAVLIGTGDRVPADGVVRKGESEVDESLITGETLPRAATPGTEIHAGTLNLGAPLEMEVRAADDSTLLAEIRRLMETAEQAKGAYVRLADRAARIYAPWVHVFGAATFTGWMIAGAGWETALTYAIAVLIITCPCALALAVPAVQVVASGRFFANGVVLKAADGFERLAEVDTVILDKTGTLTLGTPQLVNGAEIDDTALAEAAGLALASRHPYSKAIVAEATARGLAVAPAENVREFPGRGLKAAGPGGETRLGSATWCDLDDVDADDAGRVYLTRAGQPAVQFRFEDRLRPDAADTVAQLRRAGFDVRILSGDREAAVARAAEAAGITDWRAGQRPDDKIRLLDQLKAEGRKVLMVGDGLNDAPALAAGYASMSPSSATHISQTAADAIFQGQNLSPVAEAIALARRAKLSAIQNFGLAAGYNAICIPLAMAGYVTPLIAAIAMSASSIVVTSNAVRLRAARIALEPAT</sequence>
<keyword evidence="4 15" id="KW-1003">Cell membrane</keyword>
<feature type="transmembrane region" description="Helical" evidence="15">
    <location>
        <begin position="120"/>
        <end position="145"/>
    </location>
</feature>
<dbReference type="InterPro" id="IPR059000">
    <property type="entry name" value="ATPase_P-type_domA"/>
</dbReference>
<accession>A0A397PKI1</accession>
<dbReference type="InterPro" id="IPR036412">
    <property type="entry name" value="HAD-like_sf"/>
</dbReference>
<evidence type="ECO:0000256" key="5">
    <source>
        <dbReference type="ARBA" id="ARBA00022553"/>
    </source>
</evidence>
<dbReference type="Gene3D" id="3.40.1110.10">
    <property type="entry name" value="Calcium-transporting ATPase, cytoplasmic domain N"/>
    <property type="match status" value="1"/>
</dbReference>
<dbReference type="InterPro" id="IPR017969">
    <property type="entry name" value="Heavy-metal-associated_CS"/>
</dbReference>
<keyword evidence="9 15" id="KW-0067">ATP-binding</keyword>
<dbReference type="NCBIfam" id="TIGR01511">
    <property type="entry name" value="ATPase-IB1_Cu"/>
    <property type="match status" value="1"/>
</dbReference>
<feature type="transmembrane region" description="Helical" evidence="15">
    <location>
        <begin position="401"/>
        <end position="421"/>
    </location>
</feature>
<dbReference type="InterPro" id="IPR036163">
    <property type="entry name" value="HMA_dom_sf"/>
</dbReference>
<dbReference type="InterPro" id="IPR023298">
    <property type="entry name" value="ATPase_P-typ_TM_dom_sf"/>
</dbReference>
<evidence type="ECO:0000256" key="15">
    <source>
        <dbReference type="RuleBase" id="RU362081"/>
    </source>
</evidence>
<dbReference type="OrthoDB" id="7762541at2"/>
<dbReference type="PANTHER" id="PTHR43520">
    <property type="entry name" value="ATP7, ISOFORM B"/>
    <property type="match status" value="1"/>
</dbReference>
<evidence type="ECO:0000256" key="2">
    <source>
        <dbReference type="ARBA" id="ARBA00006024"/>
    </source>
</evidence>
<keyword evidence="8 15" id="KW-0547">Nucleotide-binding</keyword>
<proteinExistence type="inferred from homology"/>